<dbReference type="Proteomes" id="UP000195897">
    <property type="component" value="Unassembled WGS sequence"/>
</dbReference>
<comment type="caution">
    <text evidence="1">The sequence shown here is derived from an EMBL/GenBank/DDBJ whole genome shotgun (WGS) entry which is preliminary data.</text>
</comment>
<accession>A0A1Y4LEM2</accession>
<protein>
    <submittedName>
        <fullName evidence="1">Uncharacterized protein</fullName>
    </submittedName>
</protein>
<sequence>MFGHIFPLFSAYLRKYDAGKIGTRKRILPNGTIVQTAHTTESQVMLGMISDVIIQVKETKVKNKYHLQKRKNQAENLGNFTMRFFGHKKTALSEERAVKLWS</sequence>
<organism evidence="1 2">
    <name type="scientific">Butyricicoccus pullicaecorum</name>
    <dbReference type="NCBI Taxonomy" id="501571"/>
    <lineage>
        <taxon>Bacteria</taxon>
        <taxon>Bacillati</taxon>
        <taxon>Bacillota</taxon>
        <taxon>Clostridia</taxon>
        <taxon>Eubacteriales</taxon>
        <taxon>Butyricicoccaceae</taxon>
        <taxon>Butyricicoccus</taxon>
    </lineage>
</organism>
<evidence type="ECO:0000313" key="1">
    <source>
        <dbReference type="EMBL" id="OUP54340.1"/>
    </source>
</evidence>
<name>A0A1Y4LEM2_9FIRM</name>
<reference evidence="2" key="1">
    <citation type="submission" date="2017-04" db="EMBL/GenBank/DDBJ databases">
        <title>Function of individual gut microbiota members based on whole genome sequencing of pure cultures obtained from chicken caecum.</title>
        <authorList>
            <person name="Medvecky M."/>
            <person name="Cejkova D."/>
            <person name="Polansky O."/>
            <person name="Karasova D."/>
            <person name="Kubasova T."/>
            <person name="Cizek A."/>
            <person name="Rychlik I."/>
        </authorList>
    </citation>
    <scope>NUCLEOTIDE SEQUENCE [LARGE SCALE GENOMIC DNA]</scope>
    <source>
        <strain evidence="2">An180</strain>
    </source>
</reference>
<dbReference type="EMBL" id="NFKK01000001">
    <property type="protein sequence ID" value="OUP54340.1"/>
    <property type="molecule type" value="Genomic_DNA"/>
</dbReference>
<dbReference type="AlphaFoldDB" id="A0A1Y4LEM2"/>
<gene>
    <name evidence="1" type="ORF">B5F17_00125</name>
</gene>
<proteinExistence type="predicted"/>
<evidence type="ECO:0000313" key="2">
    <source>
        <dbReference type="Proteomes" id="UP000195897"/>
    </source>
</evidence>